<proteinExistence type="predicted"/>
<dbReference type="AlphaFoldDB" id="A0ABD6HF76"/>
<evidence type="ECO:0000313" key="4">
    <source>
        <dbReference type="Proteomes" id="UP000179536"/>
    </source>
</evidence>
<dbReference type="Proteomes" id="UP000179536">
    <property type="component" value="Unassembled WGS sequence"/>
</dbReference>
<comment type="caution">
    <text evidence="2">The sequence shown here is derived from an EMBL/GenBank/DDBJ whole genome shotgun (WGS) entry which is preliminary data.</text>
</comment>
<dbReference type="EMBL" id="MBFA02000028">
    <property type="protein sequence ID" value="MUP13196.1"/>
    <property type="molecule type" value="Genomic_DNA"/>
</dbReference>
<gene>
    <name evidence="2" type="ORF">BBK91_025475</name>
    <name evidence="1" type="ORF">BBL17_026465</name>
</gene>
<reference evidence="3 4" key="1">
    <citation type="submission" date="2019-11" db="EMBL/GenBank/DDBJ databases">
        <title>Whole-genome sequencing of Allorhizobium vitis.</title>
        <authorList>
            <person name="Gan H.M."/>
            <person name="Savka M.A."/>
        </authorList>
    </citation>
    <scope>NUCLEOTIDE SEQUENCE [LARGE SCALE GENOMIC DNA]</scope>
    <source>
        <strain evidence="2 4">RF2/1</strain>
        <strain evidence="1 3">T1/7</strain>
    </source>
</reference>
<dbReference type="RefSeq" id="WP_139192496.1">
    <property type="nucleotide sequence ID" value="NZ_MBFA02000028.1"/>
</dbReference>
<evidence type="ECO:0000313" key="1">
    <source>
        <dbReference type="EMBL" id="MUO45315.1"/>
    </source>
</evidence>
<organism evidence="2 4">
    <name type="scientific">Agrobacterium vitis</name>
    <name type="common">Rhizobium vitis</name>
    <dbReference type="NCBI Taxonomy" id="373"/>
    <lineage>
        <taxon>Bacteria</taxon>
        <taxon>Pseudomonadati</taxon>
        <taxon>Pseudomonadota</taxon>
        <taxon>Alphaproteobacteria</taxon>
        <taxon>Hyphomicrobiales</taxon>
        <taxon>Rhizobiaceae</taxon>
        <taxon>Rhizobium/Agrobacterium group</taxon>
        <taxon>Agrobacterium</taxon>
    </lineage>
</organism>
<accession>A0ABD6HF76</accession>
<name>A0ABD6HF76_AGRVI</name>
<sequence length="83" mass="9299">MTKLNLCLQKPFRAGVTFFNGLILPEHCTSVGRYASPHLPLNSDSKNFAPELSSASQKCMEMNDLFDAGHWKKISRRAFGARL</sequence>
<evidence type="ECO:0000313" key="3">
    <source>
        <dbReference type="Proteomes" id="UP000179454"/>
    </source>
</evidence>
<dbReference type="EMBL" id="MBFE02000033">
    <property type="protein sequence ID" value="MUO45315.1"/>
    <property type="molecule type" value="Genomic_DNA"/>
</dbReference>
<evidence type="ECO:0000313" key="2">
    <source>
        <dbReference type="EMBL" id="MUP13196.1"/>
    </source>
</evidence>
<dbReference type="Proteomes" id="UP000179454">
    <property type="component" value="Unassembled WGS sequence"/>
</dbReference>
<protein>
    <submittedName>
        <fullName evidence="2">Uncharacterized protein</fullName>
    </submittedName>
</protein>
<keyword evidence="3" id="KW-1185">Reference proteome</keyword>